<keyword evidence="2" id="KW-0479">Metal-binding</keyword>
<dbReference type="Gene3D" id="3.20.20.70">
    <property type="entry name" value="Aldolase class I"/>
    <property type="match status" value="1"/>
</dbReference>
<dbReference type="Pfam" id="PF13186">
    <property type="entry name" value="SPASM"/>
    <property type="match status" value="1"/>
</dbReference>
<evidence type="ECO:0000256" key="4">
    <source>
        <dbReference type="ARBA" id="ARBA00023014"/>
    </source>
</evidence>
<proteinExistence type="predicted"/>
<comment type="caution">
    <text evidence="7">The sequence shown here is derived from an EMBL/GenBank/DDBJ whole genome shotgun (WGS) entry which is preliminary data.</text>
</comment>
<dbReference type="CDD" id="cd21109">
    <property type="entry name" value="SPASM"/>
    <property type="match status" value="1"/>
</dbReference>
<sequence>MGFAGARDGPGACGRGQPCTPRGNSWVLPLFRPDRALRSWVPRGVMEAEDWLRVMREATEIGVRTVVFIGGVPLLHPLLPRFMEYALELGLLVRVVSNFVHVPERLWQLFRVFVSVSYYSAEPGPHDAMTRRRGSHRRMSANLRKAAGLGVRLAGLVMTTESAPDPEPARAALRSLGVRNDKVAPLQAVGRAAGGRVSTVADLCGRCSGELLAVTPIGDVFPCTMARWLPVGNVRGASLREIVGGGRVGEVRAGIQAALSERELSVDCNSSGTDGGCMP</sequence>
<protein>
    <submittedName>
        <fullName evidence="7">Radical SAM/SPASM domain-containing protein</fullName>
    </submittedName>
</protein>
<dbReference type="InterPro" id="IPR013785">
    <property type="entry name" value="Aldolase_TIM"/>
</dbReference>
<dbReference type="EMBL" id="JBHSPB010000002">
    <property type="protein sequence ID" value="MFC5719299.1"/>
    <property type="molecule type" value="Genomic_DNA"/>
</dbReference>
<feature type="domain" description="4Fe4S-binding SPASM" evidence="6">
    <location>
        <begin position="207"/>
        <end position="252"/>
    </location>
</feature>
<name>A0ABW0YVQ0_9ACTN</name>
<keyword evidence="3" id="KW-0408">Iron</keyword>
<evidence type="ECO:0000313" key="7">
    <source>
        <dbReference type="EMBL" id="MFC5719299.1"/>
    </source>
</evidence>
<keyword evidence="4" id="KW-0411">Iron-sulfur</keyword>
<dbReference type="InterPro" id="IPR007197">
    <property type="entry name" value="rSAM"/>
</dbReference>
<evidence type="ECO:0000259" key="6">
    <source>
        <dbReference type="Pfam" id="PF13186"/>
    </source>
</evidence>
<dbReference type="InterPro" id="IPR023885">
    <property type="entry name" value="4Fe4S-binding_SPASM_dom"/>
</dbReference>
<dbReference type="RefSeq" id="WP_390314354.1">
    <property type="nucleotide sequence ID" value="NZ_JBHSPB010000002.1"/>
</dbReference>
<feature type="domain" description="Radical SAM core" evidence="5">
    <location>
        <begin position="39"/>
        <end position="155"/>
    </location>
</feature>
<evidence type="ECO:0000259" key="5">
    <source>
        <dbReference type="Pfam" id="PF04055"/>
    </source>
</evidence>
<dbReference type="InterPro" id="IPR058240">
    <property type="entry name" value="rSAM_sf"/>
</dbReference>
<keyword evidence="8" id="KW-1185">Reference proteome</keyword>
<evidence type="ECO:0000256" key="1">
    <source>
        <dbReference type="ARBA" id="ARBA00022691"/>
    </source>
</evidence>
<gene>
    <name evidence="7" type="ORF">ACFP1Z_03745</name>
</gene>
<evidence type="ECO:0000313" key="8">
    <source>
        <dbReference type="Proteomes" id="UP001596083"/>
    </source>
</evidence>
<dbReference type="SUPFAM" id="SSF102114">
    <property type="entry name" value="Radical SAM enzymes"/>
    <property type="match status" value="1"/>
</dbReference>
<reference evidence="8" key="1">
    <citation type="journal article" date="2019" name="Int. J. Syst. Evol. Microbiol.">
        <title>The Global Catalogue of Microorganisms (GCM) 10K type strain sequencing project: providing services to taxonomists for standard genome sequencing and annotation.</title>
        <authorList>
            <consortium name="The Broad Institute Genomics Platform"/>
            <consortium name="The Broad Institute Genome Sequencing Center for Infectious Disease"/>
            <person name="Wu L."/>
            <person name="Ma J."/>
        </authorList>
    </citation>
    <scope>NUCLEOTIDE SEQUENCE [LARGE SCALE GENOMIC DNA]</scope>
    <source>
        <strain evidence="8">CGMCC 4.7304</strain>
    </source>
</reference>
<dbReference type="PANTHER" id="PTHR11228:SF34">
    <property type="entry name" value="TUNGSTEN-CONTAINING ALDEHYDE FERREDOXIN OXIDOREDUCTASE COFACTOR MODIFYING PROTEIN"/>
    <property type="match status" value="1"/>
</dbReference>
<dbReference type="CDD" id="cd01335">
    <property type="entry name" value="Radical_SAM"/>
    <property type="match status" value="1"/>
</dbReference>
<dbReference type="Proteomes" id="UP001596083">
    <property type="component" value="Unassembled WGS sequence"/>
</dbReference>
<dbReference type="Pfam" id="PF04055">
    <property type="entry name" value="Radical_SAM"/>
    <property type="match status" value="1"/>
</dbReference>
<evidence type="ECO:0000256" key="2">
    <source>
        <dbReference type="ARBA" id="ARBA00022723"/>
    </source>
</evidence>
<dbReference type="InterPro" id="IPR050377">
    <property type="entry name" value="Radical_SAM_PqqE_MftC-like"/>
</dbReference>
<evidence type="ECO:0000256" key="3">
    <source>
        <dbReference type="ARBA" id="ARBA00023004"/>
    </source>
</evidence>
<keyword evidence="1" id="KW-0949">S-adenosyl-L-methionine</keyword>
<dbReference type="PANTHER" id="PTHR11228">
    <property type="entry name" value="RADICAL SAM DOMAIN PROTEIN"/>
    <property type="match status" value="1"/>
</dbReference>
<accession>A0ABW0YVQ0</accession>
<organism evidence="7 8">
    <name type="scientific">Streptomyces gamaensis</name>
    <dbReference type="NCBI Taxonomy" id="1763542"/>
    <lineage>
        <taxon>Bacteria</taxon>
        <taxon>Bacillati</taxon>
        <taxon>Actinomycetota</taxon>
        <taxon>Actinomycetes</taxon>
        <taxon>Kitasatosporales</taxon>
        <taxon>Streptomycetaceae</taxon>
        <taxon>Streptomyces</taxon>
    </lineage>
</organism>